<proteinExistence type="predicted"/>
<protein>
    <recommendedName>
        <fullName evidence="3">Ribbon-helix-helix CopG family protein</fullName>
    </recommendedName>
</protein>
<evidence type="ECO:0000313" key="1">
    <source>
        <dbReference type="EMBL" id="TDP46644.1"/>
    </source>
</evidence>
<dbReference type="InterPro" id="IPR046257">
    <property type="entry name" value="DUF6290"/>
</dbReference>
<dbReference type="Pfam" id="PF19807">
    <property type="entry name" value="DUF6290"/>
    <property type="match status" value="1"/>
</dbReference>
<keyword evidence="2" id="KW-1185">Reference proteome</keyword>
<dbReference type="AlphaFoldDB" id="A0A4R6PWQ0"/>
<evidence type="ECO:0000313" key="2">
    <source>
        <dbReference type="Proteomes" id="UP000295500"/>
    </source>
</evidence>
<accession>A0A4R6PWQ0</accession>
<dbReference type="OrthoDB" id="3267617at2"/>
<dbReference type="Gene3D" id="1.20.5.780">
    <property type="entry name" value="Single helix bin"/>
    <property type="match status" value="1"/>
</dbReference>
<sequence length="74" mass="8709">MSTISLRVSEDEANLIKEYTNANGLNMSSFIRDLVLDKIEDDLNLDEERILNAKQRIDREKAFDHTEVWERLKV</sequence>
<organism evidence="1 2">
    <name type="scientific">Aminicella lysinilytica</name>
    <dbReference type="NCBI Taxonomy" id="433323"/>
    <lineage>
        <taxon>Bacteria</taxon>
        <taxon>Bacillati</taxon>
        <taxon>Bacillota</taxon>
        <taxon>Clostridia</taxon>
        <taxon>Peptostreptococcales</taxon>
        <taxon>Anaerovoracaceae</taxon>
        <taxon>Aminicella</taxon>
    </lineage>
</organism>
<dbReference type="EMBL" id="SNXO01000058">
    <property type="protein sequence ID" value="TDP46644.1"/>
    <property type="molecule type" value="Genomic_DNA"/>
</dbReference>
<evidence type="ECO:0008006" key="3">
    <source>
        <dbReference type="Google" id="ProtNLM"/>
    </source>
</evidence>
<name>A0A4R6PWQ0_9FIRM</name>
<reference evidence="1 2" key="1">
    <citation type="submission" date="2019-03" db="EMBL/GenBank/DDBJ databases">
        <title>Genomic Encyclopedia of Type Strains, Phase IV (KMG-IV): sequencing the most valuable type-strain genomes for metagenomic binning, comparative biology and taxonomic classification.</title>
        <authorList>
            <person name="Goeker M."/>
        </authorList>
    </citation>
    <scope>NUCLEOTIDE SEQUENCE [LARGE SCALE GENOMIC DNA]</scope>
    <source>
        <strain evidence="1 2">DSM 28287</strain>
    </source>
</reference>
<dbReference type="RefSeq" id="WP_133529310.1">
    <property type="nucleotide sequence ID" value="NZ_SNXO01000058.1"/>
</dbReference>
<comment type="caution">
    <text evidence="1">The sequence shown here is derived from an EMBL/GenBank/DDBJ whole genome shotgun (WGS) entry which is preliminary data.</text>
</comment>
<dbReference type="Proteomes" id="UP000295500">
    <property type="component" value="Unassembled WGS sequence"/>
</dbReference>
<gene>
    <name evidence="1" type="ORF">EV211_1589</name>
</gene>
<dbReference type="NCBIfam" id="NF046040">
    <property type="entry name" value="RelB_antitoxin"/>
    <property type="match status" value="1"/>
</dbReference>